<accession>A0AAE1HHA3</accession>
<sequence>MGKGKSLLQEALLNGSPLQQQQQQQNFSQPLPSVDAPRIPQPEAPIDPSECRLKLLDHIEHYQTLIDARLTTLEQMIDELEHEDPSLLDGKHSDPGQTSIKQGVDAEETNQSEEDSALDFLPQTKETVQMILRDLLNLRKISMFC</sequence>
<dbReference type="Proteomes" id="UP001219518">
    <property type="component" value="Unassembled WGS sequence"/>
</dbReference>
<evidence type="ECO:0000313" key="3">
    <source>
        <dbReference type="Proteomes" id="UP001219518"/>
    </source>
</evidence>
<organism evidence="2 3">
    <name type="scientific">Frankliniella fusca</name>
    <dbReference type="NCBI Taxonomy" id="407009"/>
    <lineage>
        <taxon>Eukaryota</taxon>
        <taxon>Metazoa</taxon>
        <taxon>Ecdysozoa</taxon>
        <taxon>Arthropoda</taxon>
        <taxon>Hexapoda</taxon>
        <taxon>Insecta</taxon>
        <taxon>Pterygota</taxon>
        <taxon>Neoptera</taxon>
        <taxon>Paraneoptera</taxon>
        <taxon>Thysanoptera</taxon>
        <taxon>Terebrantia</taxon>
        <taxon>Thripoidea</taxon>
        <taxon>Thripidae</taxon>
        <taxon>Frankliniella</taxon>
    </lineage>
</organism>
<feature type="compositionally biased region" description="Basic and acidic residues" evidence="1">
    <location>
        <begin position="83"/>
        <end position="94"/>
    </location>
</feature>
<feature type="region of interest" description="Disordered" evidence="1">
    <location>
        <begin position="1"/>
        <end position="48"/>
    </location>
</feature>
<comment type="caution">
    <text evidence="2">The sequence shown here is derived from an EMBL/GenBank/DDBJ whole genome shotgun (WGS) entry which is preliminary data.</text>
</comment>
<feature type="compositionally biased region" description="Acidic residues" evidence="1">
    <location>
        <begin position="105"/>
        <end position="116"/>
    </location>
</feature>
<name>A0AAE1HHA3_9NEOP</name>
<gene>
    <name evidence="2" type="ORF">KUF71_010394</name>
</gene>
<dbReference type="EMBL" id="JAHWGI010001033">
    <property type="protein sequence ID" value="KAK3921179.1"/>
    <property type="molecule type" value="Genomic_DNA"/>
</dbReference>
<protein>
    <submittedName>
        <fullName evidence="2">PTS system glucoside-specific EIICBA component</fullName>
    </submittedName>
</protein>
<keyword evidence="3" id="KW-1185">Reference proteome</keyword>
<proteinExistence type="predicted"/>
<feature type="region of interest" description="Disordered" evidence="1">
    <location>
        <begin position="83"/>
        <end position="116"/>
    </location>
</feature>
<dbReference type="AlphaFoldDB" id="A0AAE1HHA3"/>
<evidence type="ECO:0000256" key="1">
    <source>
        <dbReference type="SAM" id="MobiDB-lite"/>
    </source>
</evidence>
<reference evidence="2" key="2">
    <citation type="journal article" date="2023" name="BMC Genomics">
        <title>Pest status, molecular evolution, and epigenetic factors derived from the genome assembly of Frankliniella fusca, a thysanopteran phytovirus vector.</title>
        <authorList>
            <person name="Catto M.A."/>
            <person name="Labadie P.E."/>
            <person name="Jacobson A.L."/>
            <person name="Kennedy G.G."/>
            <person name="Srinivasan R."/>
            <person name="Hunt B.G."/>
        </authorList>
    </citation>
    <scope>NUCLEOTIDE SEQUENCE</scope>
    <source>
        <strain evidence="2">PL_HMW_Pooled</strain>
    </source>
</reference>
<evidence type="ECO:0000313" key="2">
    <source>
        <dbReference type="EMBL" id="KAK3921179.1"/>
    </source>
</evidence>
<reference evidence="2" key="1">
    <citation type="submission" date="2021-07" db="EMBL/GenBank/DDBJ databases">
        <authorList>
            <person name="Catto M.A."/>
            <person name="Jacobson A."/>
            <person name="Kennedy G."/>
            <person name="Labadie P."/>
            <person name="Hunt B.G."/>
            <person name="Srinivasan R."/>
        </authorList>
    </citation>
    <scope>NUCLEOTIDE SEQUENCE</scope>
    <source>
        <strain evidence="2">PL_HMW_Pooled</strain>
        <tissue evidence="2">Head</tissue>
    </source>
</reference>